<dbReference type="PATRIC" id="fig|1217675.3.peg.1313"/>
<evidence type="ECO:0000313" key="8">
    <source>
        <dbReference type="Proteomes" id="UP000018438"/>
    </source>
</evidence>
<dbReference type="GO" id="GO:0016020">
    <property type="term" value="C:membrane"/>
    <property type="evidence" value="ECO:0007669"/>
    <property type="project" value="UniProtKB-SubCell"/>
</dbReference>
<feature type="transmembrane region" description="Helical" evidence="5">
    <location>
        <begin position="36"/>
        <end position="52"/>
    </location>
</feature>
<evidence type="ECO:0000256" key="2">
    <source>
        <dbReference type="ARBA" id="ARBA00022692"/>
    </source>
</evidence>
<keyword evidence="3 5" id="KW-1133">Transmembrane helix</keyword>
<organism evidence="7 8">
    <name type="scientific">Acinetobacter schindleri NIPH 900</name>
    <dbReference type="NCBI Taxonomy" id="1217675"/>
    <lineage>
        <taxon>Bacteria</taxon>
        <taxon>Pseudomonadati</taxon>
        <taxon>Pseudomonadota</taxon>
        <taxon>Gammaproteobacteria</taxon>
        <taxon>Moraxellales</taxon>
        <taxon>Moraxellaceae</taxon>
        <taxon>Acinetobacter</taxon>
    </lineage>
</organism>
<dbReference type="InterPro" id="IPR007016">
    <property type="entry name" value="O-antigen_ligase-rel_domated"/>
</dbReference>
<feature type="transmembrane region" description="Helical" evidence="5">
    <location>
        <begin position="115"/>
        <end position="137"/>
    </location>
</feature>
<dbReference type="HOGENOM" id="CLU_688254_0_0_6"/>
<comment type="subcellular location">
    <subcellularLocation>
        <location evidence="1">Membrane</location>
        <topology evidence="1">Multi-pass membrane protein</topology>
    </subcellularLocation>
</comment>
<dbReference type="Pfam" id="PF04932">
    <property type="entry name" value="Wzy_C"/>
    <property type="match status" value="1"/>
</dbReference>
<keyword evidence="8" id="KW-1185">Reference proteome</keyword>
<evidence type="ECO:0000256" key="4">
    <source>
        <dbReference type="ARBA" id="ARBA00023136"/>
    </source>
</evidence>
<feature type="transmembrane region" description="Helical" evidence="5">
    <location>
        <begin position="331"/>
        <end position="361"/>
    </location>
</feature>
<dbReference type="Proteomes" id="UP000018438">
    <property type="component" value="Unassembled WGS sequence"/>
</dbReference>
<feature type="transmembrane region" description="Helical" evidence="5">
    <location>
        <begin position="64"/>
        <end position="81"/>
    </location>
</feature>
<dbReference type="AlphaFoldDB" id="N8Y2E4"/>
<keyword evidence="4 5" id="KW-0472">Membrane</keyword>
<gene>
    <name evidence="7" type="ORF">F965_01356</name>
</gene>
<feature type="transmembrane region" description="Helical" evidence="5">
    <location>
        <begin position="187"/>
        <end position="209"/>
    </location>
</feature>
<sequence length="368" mass="43110">MSAMRLLFSRDKVLVYLITLGFFLSQFYLWKSGLPQLAHIFIILSFLIFIFLNKKLKIAEAKILFFFVCYAFFVNIYYTFLIDDLSYIVSTVYWIFNLILFLILVSLGEVYVKKLFYYLKYIIPLSLIINIIIWAVGAGRYNFSPRYNGYFNDPNQMAFWVLCSCAIGLILFNNLKFKIIVYSLSFFLILLTMSRSATLGFLILTLGLIFQHKSRLDLKIIFSLISLLVAIVSFFILLKFGFLDSIVTRFSEGIQQNDDQVSSRGFDILINFPEYLLFGAGQGAYYLYSDTGNEIHSTWLGILFYYGVVGFFLFIYFLFKIFKKLDFAEKIIFLGPMFYGFFTYNARTLAFWFLVAIFLLYSKHREKS</sequence>
<evidence type="ECO:0000313" key="7">
    <source>
        <dbReference type="EMBL" id="ENV13455.1"/>
    </source>
</evidence>
<keyword evidence="2 5" id="KW-0812">Transmembrane</keyword>
<feature type="transmembrane region" description="Helical" evidence="5">
    <location>
        <begin position="157"/>
        <end position="175"/>
    </location>
</feature>
<accession>N8Y2E4</accession>
<name>N8Y2E4_9GAMM</name>
<evidence type="ECO:0000256" key="3">
    <source>
        <dbReference type="ARBA" id="ARBA00022989"/>
    </source>
</evidence>
<comment type="caution">
    <text evidence="7">The sequence shown here is derived from an EMBL/GenBank/DDBJ whole genome shotgun (WGS) entry which is preliminary data.</text>
</comment>
<feature type="domain" description="O-antigen ligase-related" evidence="6">
    <location>
        <begin position="183"/>
        <end position="315"/>
    </location>
</feature>
<protein>
    <recommendedName>
        <fullName evidence="6">O-antigen ligase-related domain-containing protein</fullName>
    </recommendedName>
</protein>
<reference evidence="7 8" key="1">
    <citation type="submission" date="2013-02" db="EMBL/GenBank/DDBJ databases">
        <title>The Genome Sequence of Acinetobacter schindleri NIPH 900.</title>
        <authorList>
            <consortium name="The Broad Institute Genome Sequencing Platform"/>
            <consortium name="The Broad Institute Genome Sequencing Center for Infectious Disease"/>
            <person name="Cerqueira G."/>
            <person name="Feldgarden M."/>
            <person name="Courvalin P."/>
            <person name="Perichon B."/>
            <person name="Grillot-Courvalin C."/>
            <person name="Clermont D."/>
            <person name="Rocha E."/>
            <person name="Yoon E.-J."/>
            <person name="Nemec A."/>
            <person name="Walker B."/>
            <person name="Young S.K."/>
            <person name="Zeng Q."/>
            <person name="Gargeya S."/>
            <person name="Fitzgerald M."/>
            <person name="Haas B."/>
            <person name="Abouelleil A."/>
            <person name="Alvarado L."/>
            <person name="Arachchi H.M."/>
            <person name="Berlin A.M."/>
            <person name="Chapman S.B."/>
            <person name="Dewar J."/>
            <person name="Goldberg J."/>
            <person name="Griggs A."/>
            <person name="Gujja S."/>
            <person name="Hansen M."/>
            <person name="Howarth C."/>
            <person name="Imamovic A."/>
            <person name="Larimer J."/>
            <person name="McCowan C."/>
            <person name="Murphy C."/>
            <person name="Neiman D."/>
            <person name="Pearson M."/>
            <person name="Priest M."/>
            <person name="Roberts A."/>
            <person name="Saif S."/>
            <person name="Shea T."/>
            <person name="Sisk P."/>
            <person name="Sykes S."/>
            <person name="Wortman J."/>
            <person name="Nusbaum C."/>
            <person name="Birren B."/>
        </authorList>
    </citation>
    <scope>NUCLEOTIDE SEQUENCE [LARGE SCALE GENOMIC DNA]</scope>
    <source>
        <strain evidence="7 8">NIPH 900</strain>
    </source>
</reference>
<evidence type="ECO:0000259" key="6">
    <source>
        <dbReference type="Pfam" id="PF04932"/>
    </source>
</evidence>
<dbReference type="RefSeq" id="WP_004814155.1">
    <property type="nucleotide sequence ID" value="NZ_KB849451.1"/>
</dbReference>
<proteinExistence type="predicted"/>
<evidence type="ECO:0000256" key="5">
    <source>
        <dbReference type="SAM" id="Phobius"/>
    </source>
</evidence>
<feature type="transmembrane region" description="Helical" evidence="5">
    <location>
        <begin position="221"/>
        <end position="247"/>
    </location>
</feature>
<dbReference type="EMBL" id="APPI01000014">
    <property type="protein sequence ID" value="ENV13455.1"/>
    <property type="molecule type" value="Genomic_DNA"/>
</dbReference>
<evidence type="ECO:0000256" key="1">
    <source>
        <dbReference type="ARBA" id="ARBA00004141"/>
    </source>
</evidence>
<feature type="transmembrane region" description="Helical" evidence="5">
    <location>
        <begin position="299"/>
        <end position="319"/>
    </location>
</feature>
<feature type="transmembrane region" description="Helical" evidence="5">
    <location>
        <begin position="87"/>
        <end position="108"/>
    </location>
</feature>
<feature type="transmembrane region" description="Helical" evidence="5">
    <location>
        <begin position="12"/>
        <end position="30"/>
    </location>
</feature>